<feature type="transmembrane region" description="Helical" evidence="1">
    <location>
        <begin position="272"/>
        <end position="294"/>
    </location>
</feature>
<keyword evidence="1" id="KW-0472">Membrane</keyword>
<dbReference type="NCBIfam" id="NF037962">
    <property type="entry name" value="arsenic_eff"/>
    <property type="match status" value="1"/>
</dbReference>
<name>A0ABU3TWP5_9FIRM</name>
<evidence type="ECO:0000313" key="2">
    <source>
        <dbReference type="EMBL" id="MDU8687716.1"/>
    </source>
</evidence>
<keyword evidence="1" id="KW-1133">Transmembrane helix</keyword>
<dbReference type="InterPro" id="IPR021552">
    <property type="entry name" value="ArsP_2"/>
</dbReference>
<reference evidence="2 3" key="1">
    <citation type="submission" date="2023-10" db="EMBL/GenBank/DDBJ databases">
        <title>Host Genetic Regulation of Human Gut Microbial Structural Variation.</title>
        <authorList>
            <person name="Harmsen H.J.M."/>
        </authorList>
    </citation>
    <scope>NUCLEOTIDE SEQUENCE [LARGE SCALE GENOMIC DNA]</scope>
    <source>
        <strain evidence="2 3">HTF-F</strain>
    </source>
</reference>
<keyword evidence="1" id="KW-0812">Transmembrane</keyword>
<feature type="transmembrane region" description="Helical" evidence="1">
    <location>
        <begin position="177"/>
        <end position="196"/>
    </location>
</feature>
<feature type="transmembrane region" description="Helical" evidence="1">
    <location>
        <begin position="208"/>
        <end position="229"/>
    </location>
</feature>
<evidence type="ECO:0000256" key="1">
    <source>
        <dbReference type="SAM" id="Phobius"/>
    </source>
</evidence>
<feature type="transmembrane region" description="Helical" evidence="1">
    <location>
        <begin position="241"/>
        <end position="260"/>
    </location>
</feature>
<dbReference type="RefSeq" id="WP_249237330.1">
    <property type="nucleotide sequence ID" value="NZ_CP094473.1"/>
</dbReference>
<proteinExistence type="predicted"/>
<keyword evidence="3" id="KW-1185">Reference proteome</keyword>
<dbReference type="EMBL" id="JAWHPR010000002">
    <property type="protein sequence ID" value="MDU8687716.1"/>
    <property type="molecule type" value="Genomic_DNA"/>
</dbReference>
<organism evidence="2 3">
    <name type="scientific">Faecalibacterium wellingii</name>
    <dbReference type="NCBI Taxonomy" id="2929491"/>
    <lineage>
        <taxon>Bacteria</taxon>
        <taxon>Bacillati</taxon>
        <taxon>Bacillota</taxon>
        <taxon>Clostridia</taxon>
        <taxon>Eubacteriales</taxon>
        <taxon>Oscillospiraceae</taxon>
        <taxon>Faecalibacterium</taxon>
    </lineage>
</organism>
<gene>
    <name evidence="2" type="ORF">RX402_02965</name>
</gene>
<protein>
    <submittedName>
        <fullName evidence="2">Manganese transporter</fullName>
    </submittedName>
</protein>
<accession>A0ABU3TWP5</accession>
<comment type="caution">
    <text evidence="2">The sequence shown here is derived from an EMBL/GenBank/DDBJ whole genome shotgun (WGS) entry which is preliminary data.</text>
</comment>
<sequence>MELFLDVLGESLVDTAKMLPFLFLAYLLIEYIETRHGERIEALLAGGGRWGAIPGAVLGCVPQCGFSAIASNFYSSRVITLGTLMAVYLATSDEAIPLLVSMPAYWDKLAVLMVIKVVYAIAVGFALDFVLRGVLPKSLRGGYTGHADEVDCHEEHSDEAGNAQPIWKAALRHTLEIFVFIFAFSLVFGLIVEGVGEDVFASVLGSMGFFQPVVAALVGLIPNCAASVLLTQLYVEGALRFSSLVAGLCTGAGVGLAVLWRTNPSWKQNLFITGLTWGAGAFLGVAMQVVVAVFA</sequence>
<feature type="transmembrane region" description="Helical" evidence="1">
    <location>
        <begin position="110"/>
        <end position="131"/>
    </location>
</feature>
<dbReference type="Proteomes" id="UP001263246">
    <property type="component" value="Unassembled WGS sequence"/>
</dbReference>
<evidence type="ECO:0000313" key="3">
    <source>
        <dbReference type="Proteomes" id="UP001263246"/>
    </source>
</evidence>
<dbReference type="Pfam" id="PF11449">
    <property type="entry name" value="ArsP_2"/>
    <property type="match status" value="1"/>
</dbReference>